<accession>A0ACB0Z5W9</accession>
<reference evidence="1" key="1">
    <citation type="submission" date="2023-11" db="EMBL/GenBank/DDBJ databases">
        <authorList>
            <person name="Poullet M."/>
        </authorList>
    </citation>
    <scope>NUCLEOTIDE SEQUENCE</scope>
    <source>
        <strain evidence="1">E1834</strain>
    </source>
</reference>
<evidence type="ECO:0000313" key="2">
    <source>
        <dbReference type="Proteomes" id="UP001497535"/>
    </source>
</evidence>
<keyword evidence="2" id="KW-1185">Reference proteome</keyword>
<name>A0ACB0Z5W9_MELEN</name>
<evidence type="ECO:0000313" key="1">
    <source>
        <dbReference type="EMBL" id="CAK5074336.1"/>
    </source>
</evidence>
<organism evidence="1 2">
    <name type="scientific">Meloidogyne enterolobii</name>
    <name type="common">Root-knot nematode worm</name>
    <name type="synonym">Meloidogyne mayaguensis</name>
    <dbReference type="NCBI Taxonomy" id="390850"/>
    <lineage>
        <taxon>Eukaryota</taxon>
        <taxon>Metazoa</taxon>
        <taxon>Ecdysozoa</taxon>
        <taxon>Nematoda</taxon>
        <taxon>Chromadorea</taxon>
        <taxon>Rhabditida</taxon>
        <taxon>Tylenchina</taxon>
        <taxon>Tylenchomorpha</taxon>
        <taxon>Tylenchoidea</taxon>
        <taxon>Meloidogynidae</taxon>
        <taxon>Meloidogyninae</taxon>
        <taxon>Meloidogyne</taxon>
    </lineage>
</organism>
<gene>
    <name evidence="1" type="ORF">MENTE1834_LOCUS21078</name>
</gene>
<protein>
    <submittedName>
        <fullName evidence="1">Uncharacterized protein</fullName>
    </submittedName>
</protein>
<dbReference type="EMBL" id="CAVMJV010000026">
    <property type="protein sequence ID" value="CAK5074336.1"/>
    <property type="molecule type" value="Genomic_DNA"/>
</dbReference>
<sequence length="51" mass="5848">MLCGHFLRTFFCGHALRTFLRSFSAGIFCDHFADISCGFFILKIIHVLSLH</sequence>
<comment type="caution">
    <text evidence="1">The sequence shown here is derived from an EMBL/GenBank/DDBJ whole genome shotgun (WGS) entry which is preliminary data.</text>
</comment>
<dbReference type="Proteomes" id="UP001497535">
    <property type="component" value="Unassembled WGS sequence"/>
</dbReference>
<proteinExistence type="predicted"/>